<keyword evidence="1 3" id="KW-0808">Transferase</keyword>
<proteinExistence type="predicted"/>
<reference evidence="3 4" key="1">
    <citation type="submission" date="2017-06" db="EMBL/GenBank/DDBJ databases">
        <title>Azoarcus.</title>
        <authorList>
            <person name="Woo J.-H."/>
            <person name="Kim H.-S."/>
        </authorList>
    </citation>
    <scope>NUCLEOTIDE SEQUENCE [LARGE SCALE GENOMIC DNA]</scope>
    <source>
        <strain evidence="3 4">TSPY31</strain>
    </source>
</reference>
<evidence type="ECO:0000313" key="4">
    <source>
        <dbReference type="Proteomes" id="UP000244930"/>
    </source>
</evidence>
<dbReference type="InterPro" id="IPR029063">
    <property type="entry name" value="SAM-dependent_MTases_sf"/>
</dbReference>
<keyword evidence="3" id="KW-0489">Methyltransferase</keyword>
<accession>A0A2U8GUY9</accession>
<organism evidence="3 4">
    <name type="scientific">Parazoarcus communis</name>
    <dbReference type="NCBI Taxonomy" id="41977"/>
    <lineage>
        <taxon>Bacteria</taxon>
        <taxon>Pseudomonadati</taxon>
        <taxon>Pseudomonadota</taxon>
        <taxon>Betaproteobacteria</taxon>
        <taxon>Rhodocyclales</taxon>
        <taxon>Zoogloeaceae</taxon>
        <taxon>Parazoarcus</taxon>
    </lineage>
</organism>
<dbReference type="Gene3D" id="3.40.50.150">
    <property type="entry name" value="Vaccinia Virus protein VP39"/>
    <property type="match status" value="1"/>
</dbReference>
<dbReference type="Proteomes" id="UP000244930">
    <property type="component" value="Chromosome"/>
</dbReference>
<dbReference type="GO" id="GO:0032259">
    <property type="term" value="P:methylation"/>
    <property type="evidence" value="ECO:0007669"/>
    <property type="project" value="UniProtKB-KW"/>
</dbReference>
<name>A0A2U8GUY9_9RHOO</name>
<dbReference type="SUPFAM" id="SSF53335">
    <property type="entry name" value="S-adenosyl-L-methionine-dependent methyltransferases"/>
    <property type="match status" value="1"/>
</dbReference>
<gene>
    <name evidence="3" type="ORF">CEW83_05495</name>
</gene>
<sequence>MNRDSYNAIAPSWDAARAGFYGRERDYLETLLCGLPAGAKVLDLGCGTGRPIAEHILAAGHALTGIDQSEALLALARERFPQATWIHTRIESFSTEERFHAIVCWDALFHIDRTMHETLLRRFRAMLLPGGRMMLTCGGSEHPAFTDTMFGQPFHYDSHPPETVLEMLTGLGFEALVSEFMNLPTSGRDKGRYAVVVRTT</sequence>
<dbReference type="Pfam" id="PF13649">
    <property type="entry name" value="Methyltransf_25"/>
    <property type="match status" value="1"/>
</dbReference>
<dbReference type="EMBL" id="CP022187">
    <property type="protein sequence ID" value="AWI77527.1"/>
    <property type="molecule type" value="Genomic_DNA"/>
</dbReference>
<keyword evidence="4" id="KW-1185">Reference proteome</keyword>
<dbReference type="RefSeq" id="WP_108951225.1">
    <property type="nucleotide sequence ID" value="NZ_CP022187.1"/>
</dbReference>
<evidence type="ECO:0000256" key="1">
    <source>
        <dbReference type="ARBA" id="ARBA00022679"/>
    </source>
</evidence>
<protein>
    <submittedName>
        <fullName evidence="3">Methyltransferase type 11</fullName>
    </submittedName>
</protein>
<evidence type="ECO:0000313" key="3">
    <source>
        <dbReference type="EMBL" id="AWI77527.1"/>
    </source>
</evidence>
<dbReference type="KEGG" id="acom:CEW83_05495"/>
<dbReference type="InterPro" id="IPR041698">
    <property type="entry name" value="Methyltransf_25"/>
</dbReference>
<dbReference type="AlphaFoldDB" id="A0A2U8GUY9"/>
<dbReference type="CDD" id="cd02440">
    <property type="entry name" value="AdoMet_MTases"/>
    <property type="match status" value="1"/>
</dbReference>
<feature type="domain" description="Methyltransferase" evidence="2">
    <location>
        <begin position="41"/>
        <end position="131"/>
    </location>
</feature>
<dbReference type="GO" id="GO:0008168">
    <property type="term" value="F:methyltransferase activity"/>
    <property type="evidence" value="ECO:0007669"/>
    <property type="project" value="UniProtKB-KW"/>
</dbReference>
<dbReference type="PANTHER" id="PTHR43861">
    <property type="entry name" value="TRANS-ACONITATE 2-METHYLTRANSFERASE-RELATED"/>
    <property type="match status" value="1"/>
</dbReference>
<evidence type="ECO:0000259" key="2">
    <source>
        <dbReference type="Pfam" id="PF13649"/>
    </source>
</evidence>